<comment type="caution">
    <text evidence="2">The sequence shown here is derived from an EMBL/GenBank/DDBJ whole genome shotgun (WGS) entry which is preliminary data.</text>
</comment>
<gene>
    <name evidence="2" type="ORF">BJ878DRAFT_475669</name>
</gene>
<evidence type="ECO:0000256" key="1">
    <source>
        <dbReference type="SAM" id="MobiDB-lite"/>
    </source>
</evidence>
<feature type="region of interest" description="Disordered" evidence="1">
    <location>
        <begin position="1"/>
        <end position="43"/>
    </location>
</feature>
<accession>A0A9P7ZCE8</accession>
<sequence length="255" mass="28741">MWPYKYHKHPPSNGGSNRQHPAEMGIPHLSNQDGQSSANDQPNINEFHTLTEVAAPQMMLDSLRLVGPQTYLGKIWNQEGLPGRDDLIRIVEVFSNMRWGYLDCGVPSRVPRKIKYRFLCKRDQDWANINIGLTQQLAPETGNHVFITIMEPDDAGIDYPKLIGITIHQMMHADFYLFSPLQKICGVSGHNRTWQTVATHVKKTLLPNTAGHIHRSAQARRPGAGNHAFGGMGLLQLAPRSGVLTVREVFRGRFY</sequence>
<protein>
    <recommendedName>
        <fullName evidence="4">SprT-like domain-containing protein</fullName>
    </recommendedName>
</protein>
<evidence type="ECO:0000313" key="2">
    <source>
        <dbReference type="EMBL" id="KAG9249262.1"/>
    </source>
</evidence>
<keyword evidence="3" id="KW-1185">Reference proteome</keyword>
<dbReference type="AlphaFoldDB" id="A0A9P7ZCE8"/>
<feature type="compositionally biased region" description="Basic residues" evidence="1">
    <location>
        <begin position="1"/>
        <end position="10"/>
    </location>
</feature>
<reference evidence="2" key="1">
    <citation type="journal article" date="2021" name="IMA Fungus">
        <title>Genomic characterization of three marine fungi, including Emericellopsis atlantica sp. nov. with signatures of a generalist lifestyle and marine biomass degradation.</title>
        <authorList>
            <person name="Hagestad O.C."/>
            <person name="Hou L."/>
            <person name="Andersen J.H."/>
            <person name="Hansen E.H."/>
            <person name="Altermark B."/>
            <person name="Li C."/>
            <person name="Kuhnert E."/>
            <person name="Cox R.J."/>
            <person name="Crous P.W."/>
            <person name="Spatafora J.W."/>
            <person name="Lail K."/>
            <person name="Amirebrahimi M."/>
            <person name="Lipzen A."/>
            <person name="Pangilinan J."/>
            <person name="Andreopoulos W."/>
            <person name="Hayes R.D."/>
            <person name="Ng V."/>
            <person name="Grigoriev I.V."/>
            <person name="Jackson S.A."/>
            <person name="Sutton T.D.S."/>
            <person name="Dobson A.D.W."/>
            <person name="Rama T."/>
        </authorList>
    </citation>
    <scope>NUCLEOTIDE SEQUENCE</scope>
    <source>
        <strain evidence="2">TRa3180A</strain>
    </source>
</reference>
<evidence type="ECO:0000313" key="3">
    <source>
        <dbReference type="Proteomes" id="UP000887226"/>
    </source>
</evidence>
<evidence type="ECO:0008006" key="4">
    <source>
        <dbReference type="Google" id="ProtNLM"/>
    </source>
</evidence>
<name>A0A9P7ZCE8_9HELO</name>
<feature type="compositionally biased region" description="Polar residues" evidence="1">
    <location>
        <begin position="29"/>
        <end position="43"/>
    </location>
</feature>
<dbReference type="Proteomes" id="UP000887226">
    <property type="component" value="Unassembled WGS sequence"/>
</dbReference>
<proteinExistence type="predicted"/>
<organism evidence="2 3">
    <name type="scientific">Calycina marina</name>
    <dbReference type="NCBI Taxonomy" id="1763456"/>
    <lineage>
        <taxon>Eukaryota</taxon>
        <taxon>Fungi</taxon>
        <taxon>Dikarya</taxon>
        <taxon>Ascomycota</taxon>
        <taxon>Pezizomycotina</taxon>
        <taxon>Leotiomycetes</taxon>
        <taxon>Helotiales</taxon>
        <taxon>Pezizellaceae</taxon>
        <taxon>Calycina</taxon>
    </lineage>
</organism>
<dbReference type="EMBL" id="MU253737">
    <property type="protein sequence ID" value="KAG9249262.1"/>
    <property type="molecule type" value="Genomic_DNA"/>
</dbReference>